<organism evidence="11 12">
    <name type="scientific">Fusarium oxysporum</name>
    <name type="common">Fusarium vascular wilt</name>
    <dbReference type="NCBI Taxonomy" id="5507"/>
    <lineage>
        <taxon>Eukaryota</taxon>
        <taxon>Fungi</taxon>
        <taxon>Dikarya</taxon>
        <taxon>Ascomycota</taxon>
        <taxon>Pezizomycotina</taxon>
        <taxon>Sordariomycetes</taxon>
        <taxon>Hypocreomycetidae</taxon>
        <taxon>Hypocreales</taxon>
        <taxon>Nectriaceae</taxon>
        <taxon>Fusarium</taxon>
        <taxon>Fusarium oxysporum species complex</taxon>
    </lineage>
</organism>
<feature type="transmembrane region" description="Helical" evidence="10">
    <location>
        <begin position="259"/>
        <end position="279"/>
    </location>
</feature>
<evidence type="ECO:0000256" key="8">
    <source>
        <dbReference type="ARBA" id="ARBA00023136"/>
    </source>
</evidence>
<evidence type="ECO:0000256" key="6">
    <source>
        <dbReference type="ARBA" id="ARBA00022927"/>
    </source>
</evidence>
<dbReference type="NCBIfam" id="TIGR00728">
    <property type="entry name" value="OPT_sfam"/>
    <property type="match status" value="1"/>
</dbReference>
<dbReference type="GO" id="GO:0015031">
    <property type="term" value="P:protein transport"/>
    <property type="evidence" value="ECO:0007669"/>
    <property type="project" value="UniProtKB-KW"/>
</dbReference>
<keyword evidence="4 10" id="KW-0812">Transmembrane</keyword>
<evidence type="ECO:0000313" key="12">
    <source>
        <dbReference type="Proteomes" id="UP000558688"/>
    </source>
</evidence>
<dbReference type="Proteomes" id="UP000558688">
    <property type="component" value="Unassembled WGS sequence"/>
</dbReference>
<evidence type="ECO:0000256" key="10">
    <source>
        <dbReference type="SAM" id="Phobius"/>
    </source>
</evidence>
<dbReference type="NCBIfam" id="TIGR00727">
    <property type="entry name" value="ISP4_OPT"/>
    <property type="match status" value="1"/>
</dbReference>
<proteinExistence type="inferred from homology"/>
<evidence type="ECO:0000256" key="3">
    <source>
        <dbReference type="ARBA" id="ARBA00022448"/>
    </source>
</evidence>
<reference evidence="11" key="1">
    <citation type="submission" date="2020-02" db="EMBL/GenBank/DDBJ databases">
        <title>Identification and distribution of gene clusters putatively required for synthesis of sphingolipid metabolism inhibitors in phylogenetically diverse species of the filamentous fungus Fusarium.</title>
        <authorList>
            <person name="Kim H.-S."/>
            <person name="Busman M."/>
            <person name="Brown D.W."/>
            <person name="Divon H."/>
            <person name="Uhlig S."/>
            <person name="Proctor R.H."/>
        </authorList>
    </citation>
    <scope>NUCLEOTIDE SEQUENCE [LARGE SCALE GENOMIC DNA]</scope>
    <source>
        <strain evidence="11">NRRL 39464</strain>
    </source>
</reference>
<comment type="subcellular location">
    <subcellularLocation>
        <location evidence="1">Membrane</location>
        <topology evidence="1">Multi-pass membrane protein</topology>
    </subcellularLocation>
</comment>
<comment type="similarity">
    <text evidence="2">Belongs to the oligopeptide OPT transporter family.</text>
</comment>
<dbReference type="GO" id="GO:0035673">
    <property type="term" value="F:oligopeptide transmembrane transporter activity"/>
    <property type="evidence" value="ECO:0007669"/>
    <property type="project" value="InterPro"/>
</dbReference>
<evidence type="ECO:0000256" key="7">
    <source>
        <dbReference type="ARBA" id="ARBA00022989"/>
    </source>
</evidence>
<dbReference type="GO" id="GO:0016020">
    <property type="term" value="C:membrane"/>
    <property type="evidence" value="ECO:0007669"/>
    <property type="project" value="UniProtKB-SubCell"/>
</dbReference>
<gene>
    <name evidence="11" type="ORF">FOXYS1_10626</name>
</gene>
<feature type="compositionally biased region" description="Basic and acidic residues" evidence="9">
    <location>
        <begin position="1"/>
        <end position="18"/>
    </location>
</feature>
<evidence type="ECO:0000313" key="11">
    <source>
        <dbReference type="EMBL" id="KAF5258787.1"/>
    </source>
</evidence>
<dbReference type="InterPro" id="IPR004813">
    <property type="entry name" value="OPT"/>
</dbReference>
<keyword evidence="6" id="KW-0653">Protein transport</keyword>
<evidence type="ECO:0000256" key="2">
    <source>
        <dbReference type="ARBA" id="ARBA00008807"/>
    </source>
</evidence>
<feature type="transmembrane region" description="Helical" evidence="10">
    <location>
        <begin position="390"/>
        <end position="416"/>
    </location>
</feature>
<evidence type="ECO:0000256" key="5">
    <source>
        <dbReference type="ARBA" id="ARBA00022856"/>
    </source>
</evidence>
<evidence type="ECO:0000256" key="9">
    <source>
        <dbReference type="SAM" id="MobiDB-lite"/>
    </source>
</evidence>
<feature type="region of interest" description="Disordered" evidence="9">
    <location>
        <begin position="1"/>
        <end position="26"/>
    </location>
</feature>
<sequence>MARKVEYADNLEPSRQEDGTIEGTSEEIIDNPDKATAFAISGIDEHYDIDSDNSPQPEVRANVPNVDDPSMPVNTLRAWTLGLLFTILGTGINQFFSMRYPSVTISSLVAQLVAYPAGRALAHALPIMRIRVFGREIALNPDHHFNIKEHALITIMSNLSFGPSWATDIIQAQVAPAFLGLKTPVGYQFLLALTMQLFGLGMAGMAYRFIVEPPHMVWPSTLANAALFQTLHGRANPKADGWSISRYRFFVYVFAGGWLWYWLPGFLFTGLSTFAFICWAAPNNIIVNNLFGMSTGLAYLPTTFDWSQIAYNGSPLVVPFWAQANVFAGWVILFALVTPILYYRNTWYTAYLPFSGGDIYDNTGNVFNASRVVDRHGNFSPEDYKSYSPIFMPVTFALSYGISFATMTCVPTYIFLNYWKQIVGAFNPQRKKDIHARLIERYPDAPWWWYAALTAIVLGLTIMVQEVYNTQMPVWGVFLAFGLAAFYLIPTGSVYAVANLNSNVLTVLGEIISGYAIPGKPVVMLIFKFYAYTGLSQAMIFASDMKLGLYMKIPRRTLFVAQLTACIVGSLTQNAVVLWMLHHVKDICESDQPNKYTCPQGRVNFSSSIVWGAVGPARLYSVGKIYSGLLHLFWLGALLPVVTFFLKKKFPNSKLLRNLHWPLFFAGTGNVPPATGINYSSAFAVSFIFNKWIRGRYPHWWAKYNYVLSAALDSGLAISAIVIFFALVFPGIKPPSLLSSIKFALTAKTSVSMMVSLNILRALTCLNSAQSILPLSPPHSPISPKLTGDPCIQIDGVWKITEDCVDPLYSQPIIDNKTHETLPLPHLRISGHFEGTTVNFNIYLPENGWKGRFFQLVFPIQNSTASDREIGFGAESGGYTVRASGRPTYRGDAAAAKFGMMIAREYYKPKTNKIHGYIYGGSGGSLVTIGAMENTIGVWSGALTLVQAVPVSINNWSVRALAGLFLENKSGEIEDALRPGGSGDVYSSLSPTERTAFEEATALGVPIKGWESFYETGASESLWESLRTVSGAAVTRMDPTYADDFWNKPGYLGSEYSTLGEIFRKEMLDYKTSIISIERDANQVPVELTLDAAPKSARTYWLDISIISKDGEVLGKITAKGHDNSNDKTVTLHRNNDHSTLSLLQQGTQIHISNRLFLAMHALHRYSVPKRAGFYGYDHLRDSKGTPIYPQRSVLVTEQIARSASGGATFSGKFNGKMIVMDNLMDVDAFPWHADWYKSQVRKVYGDDTDDKFRLHYSQNADHQMGPVVGSKSSRVVDFTGLYEQHLRDLGIWCETGVYPSTPTNYTISNSQVRLPATAPERKGIQPVVDLTTNGGKQVEVKTGTTVTFKVRVGVPPGAGKIVSLEWDFEGTGHFVNKGFAEAAKSVETTVCYIYSRHGTFFPAVRAASHREEKVDTWYALALNLGRVKVVVI</sequence>
<feature type="transmembrane region" description="Helical" evidence="10">
    <location>
        <begin position="704"/>
        <end position="729"/>
    </location>
</feature>
<feature type="transmembrane region" description="Helical" evidence="10">
    <location>
        <begin position="189"/>
        <end position="210"/>
    </location>
</feature>
<evidence type="ECO:0000256" key="1">
    <source>
        <dbReference type="ARBA" id="ARBA00004141"/>
    </source>
</evidence>
<feature type="transmembrane region" description="Helical" evidence="10">
    <location>
        <begin position="324"/>
        <end position="343"/>
    </location>
</feature>
<evidence type="ECO:0000256" key="4">
    <source>
        <dbReference type="ARBA" id="ARBA00022692"/>
    </source>
</evidence>
<name>A0A8H5EGI9_FUSOX</name>
<feature type="transmembrane region" description="Helical" evidence="10">
    <location>
        <begin position="625"/>
        <end position="646"/>
    </location>
</feature>
<dbReference type="InterPro" id="IPR004648">
    <property type="entry name" value="Oligpept_transpt"/>
</dbReference>
<keyword evidence="5" id="KW-0571">Peptide transport</keyword>
<feature type="transmembrane region" description="Helical" evidence="10">
    <location>
        <begin position="286"/>
        <end position="304"/>
    </location>
</feature>
<evidence type="ECO:0008006" key="13">
    <source>
        <dbReference type="Google" id="ProtNLM"/>
    </source>
</evidence>
<comment type="caution">
    <text evidence="11">The sequence shown here is derived from an EMBL/GenBank/DDBJ whole genome shotgun (WGS) entry which is preliminary data.</text>
</comment>
<feature type="transmembrane region" description="Helical" evidence="10">
    <location>
        <begin position="529"/>
        <end position="547"/>
    </location>
</feature>
<keyword evidence="3" id="KW-0813">Transport</keyword>
<dbReference type="PANTHER" id="PTHR22601">
    <property type="entry name" value="ISP4 LIKE PROTEIN"/>
    <property type="match status" value="1"/>
</dbReference>
<dbReference type="EMBL" id="JAAFOW010001900">
    <property type="protein sequence ID" value="KAF5258787.1"/>
    <property type="molecule type" value="Genomic_DNA"/>
</dbReference>
<feature type="transmembrane region" description="Helical" evidence="10">
    <location>
        <begin position="476"/>
        <end position="498"/>
    </location>
</feature>
<protein>
    <recommendedName>
        <fullName evidence="13">OPT family small oligopeptide transporter</fullName>
    </recommendedName>
</protein>
<feature type="transmembrane region" description="Helical" evidence="10">
    <location>
        <begin position="447"/>
        <end position="464"/>
    </location>
</feature>
<dbReference type="Pfam" id="PF03169">
    <property type="entry name" value="OPT"/>
    <property type="match status" value="1"/>
</dbReference>
<keyword evidence="8 10" id="KW-0472">Membrane</keyword>
<accession>A0A8H5EGI9</accession>
<keyword evidence="7 10" id="KW-1133">Transmembrane helix</keyword>